<dbReference type="EMBL" id="BARW01011089">
    <property type="protein sequence ID" value="GAI84007.1"/>
    <property type="molecule type" value="Genomic_DNA"/>
</dbReference>
<reference evidence="1" key="1">
    <citation type="journal article" date="2014" name="Front. Microbiol.">
        <title>High frequency of phylogenetically diverse reductive dehalogenase-homologous genes in deep subseafloor sedimentary metagenomes.</title>
        <authorList>
            <person name="Kawai M."/>
            <person name="Futagami T."/>
            <person name="Toyoda A."/>
            <person name="Takaki Y."/>
            <person name="Nishi S."/>
            <person name="Hori S."/>
            <person name="Arai W."/>
            <person name="Tsubouchi T."/>
            <person name="Morono Y."/>
            <person name="Uchiyama I."/>
            <person name="Ito T."/>
            <person name="Fujiyama A."/>
            <person name="Inagaki F."/>
            <person name="Takami H."/>
        </authorList>
    </citation>
    <scope>NUCLEOTIDE SEQUENCE</scope>
    <source>
        <strain evidence="1">Expedition CK06-06</strain>
    </source>
</reference>
<dbReference type="AlphaFoldDB" id="X1RTF4"/>
<comment type="caution">
    <text evidence="1">The sequence shown here is derived from an EMBL/GenBank/DDBJ whole genome shotgun (WGS) entry which is preliminary data.</text>
</comment>
<gene>
    <name evidence="1" type="ORF">S12H4_21541</name>
</gene>
<accession>X1RTF4</accession>
<evidence type="ECO:0000313" key="1">
    <source>
        <dbReference type="EMBL" id="GAI84007.1"/>
    </source>
</evidence>
<name>X1RTF4_9ZZZZ</name>
<sequence>GSAILKSYVKGTEATKKTSLAKQSQQIAQVAIGALENYQKTTTTRVKGVDVPTLSAQLEKVQAAI</sequence>
<protein>
    <submittedName>
        <fullName evidence="1">Uncharacterized protein</fullName>
    </submittedName>
</protein>
<proteinExistence type="predicted"/>
<feature type="non-terminal residue" evidence="1">
    <location>
        <position position="1"/>
    </location>
</feature>
<organism evidence="1">
    <name type="scientific">marine sediment metagenome</name>
    <dbReference type="NCBI Taxonomy" id="412755"/>
    <lineage>
        <taxon>unclassified sequences</taxon>
        <taxon>metagenomes</taxon>
        <taxon>ecological metagenomes</taxon>
    </lineage>
</organism>